<comment type="subunit">
    <text evidence="2">Homotetramer.</text>
</comment>
<dbReference type="PANTHER" id="PTHR10302">
    <property type="entry name" value="SINGLE-STRANDED DNA-BINDING PROTEIN"/>
    <property type="match status" value="1"/>
</dbReference>
<gene>
    <name evidence="5" type="ORF">SAMN05443144_1322</name>
</gene>
<dbReference type="OrthoDB" id="9809878at2"/>
<keyword evidence="6" id="KW-1185">Reference proteome</keyword>
<evidence type="ECO:0000313" key="6">
    <source>
        <dbReference type="Proteomes" id="UP000184041"/>
    </source>
</evidence>
<dbReference type="Proteomes" id="UP000184041">
    <property type="component" value="Unassembled WGS sequence"/>
</dbReference>
<reference evidence="5 6" key="1">
    <citation type="submission" date="2016-11" db="EMBL/GenBank/DDBJ databases">
        <authorList>
            <person name="Jaros S."/>
            <person name="Januszkiewicz K."/>
            <person name="Wedrychowicz H."/>
        </authorList>
    </citation>
    <scope>NUCLEOTIDE SEQUENCE [LARGE SCALE GENOMIC DNA]</scope>
    <source>
        <strain evidence="5 6">DSM 21986</strain>
    </source>
</reference>
<dbReference type="HAMAP" id="MF_00984">
    <property type="entry name" value="SSB"/>
    <property type="match status" value="1"/>
</dbReference>
<dbReference type="InterPro" id="IPR011344">
    <property type="entry name" value="ssDNA-bd"/>
</dbReference>
<dbReference type="EMBL" id="FQUS01000032">
    <property type="protein sequence ID" value="SHG51695.1"/>
    <property type="molecule type" value="Genomic_DNA"/>
</dbReference>
<name>A0A1M5KG64_9BACT</name>
<dbReference type="Gene3D" id="2.40.50.140">
    <property type="entry name" value="Nucleic acid-binding proteins"/>
    <property type="match status" value="1"/>
</dbReference>
<dbReference type="RefSeq" id="WP_073068195.1">
    <property type="nucleotide sequence ID" value="NZ_FQUS01000032.1"/>
</dbReference>
<sequence length="118" mass="13161">MSSLNKAQVIGRLGKDPELNKTDSGSSVVNFSVATAERYRTEEGKKGEVTDWHQIKVWGGLAENCNQYLSKGSLVYVEGKMKTNKWEDDKGTTRYSTHVKAETVEFLSPKETAATEQE</sequence>
<evidence type="ECO:0000313" key="5">
    <source>
        <dbReference type="EMBL" id="SHG51695.1"/>
    </source>
</evidence>
<dbReference type="GO" id="GO:0009295">
    <property type="term" value="C:nucleoid"/>
    <property type="evidence" value="ECO:0007669"/>
    <property type="project" value="TreeGrafter"/>
</dbReference>
<evidence type="ECO:0000256" key="1">
    <source>
        <dbReference type="ARBA" id="ARBA00023125"/>
    </source>
</evidence>
<dbReference type="SUPFAM" id="SSF50249">
    <property type="entry name" value="Nucleic acid-binding proteins"/>
    <property type="match status" value="1"/>
</dbReference>
<dbReference type="Pfam" id="PF00436">
    <property type="entry name" value="SSB"/>
    <property type="match status" value="1"/>
</dbReference>
<comment type="caution">
    <text evidence="2">Lacks conserved residue(s) required for the propagation of feature annotation.</text>
</comment>
<dbReference type="PANTHER" id="PTHR10302:SF0">
    <property type="entry name" value="SINGLE-STRANDED DNA-BINDING PROTEIN, MITOCHONDRIAL"/>
    <property type="match status" value="1"/>
</dbReference>
<evidence type="ECO:0000256" key="2">
    <source>
        <dbReference type="HAMAP-Rule" id="MF_00984"/>
    </source>
</evidence>
<dbReference type="InterPro" id="IPR000424">
    <property type="entry name" value="Primosome_PriB/ssb"/>
</dbReference>
<evidence type="ECO:0000256" key="3">
    <source>
        <dbReference type="PIRNR" id="PIRNR002070"/>
    </source>
</evidence>
<protein>
    <recommendedName>
        <fullName evidence="2 3">Single-stranded DNA-binding protein</fullName>
        <shortName evidence="2">SSB</shortName>
    </recommendedName>
</protein>
<dbReference type="CDD" id="cd04496">
    <property type="entry name" value="SSB_OBF"/>
    <property type="match status" value="1"/>
</dbReference>
<keyword evidence="1 2" id="KW-0238">DNA-binding</keyword>
<organism evidence="5 6">
    <name type="scientific">Fodinibius roseus</name>
    <dbReference type="NCBI Taxonomy" id="1194090"/>
    <lineage>
        <taxon>Bacteria</taxon>
        <taxon>Pseudomonadati</taxon>
        <taxon>Balneolota</taxon>
        <taxon>Balneolia</taxon>
        <taxon>Balneolales</taxon>
        <taxon>Balneolaceae</taxon>
        <taxon>Fodinibius</taxon>
    </lineage>
</organism>
<dbReference type="GO" id="GO:0003697">
    <property type="term" value="F:single-stranded DNA binding"/>
    <property type="evidence" value="ECO:0007669"/>
    <property type="project" value="UniProtKB-UniRule"/>
</dbReference>
<dbReference type="STRING" id="1194090.SAMN05443144_1322"/>
<feature type="region of interest" description="Disordered" evidence="4">
    <location>
        <begin position="1"/>
        <end position="25"/>
    </location>
</feature>
<dbReference type="InterPro" id="IPR012340">
    <property type="entry name" value="NA-bd_OB-fold"/>
</dbReference>
<proteinExistence type="inferred from homology"/>
<dbReference type="AlphaFoldDB" id="A0A1M5KG64"/>
<evidence type="ECO:0000256" key="4">
    <source>
        <dbReference type="SAM" id="MobiDB-lite"/>
    </source>
</evidence>
<dbReference type="PIRSF" id="PIRSF002070">
    <property type="entry name" value="SSB"/>
    <property type="match status" value="1"/>
</dbReference>
<accession>A0A1M5KG64</accession>
<dbReference type="NCBIfam" id="TIGR00621">
    <property type="entry name" value="ssb"/>
    <property type="match status" value="1"/>
</dbReference>
<dbReference type="PROSITE" id="PS50935">
    <property type="entry name" value="SSB"/>
    <property type="match status" value="1"/>
</dbReference>
<dbReference type="GO" id="GO:0006260">
    <property type="term" value="P:DNA replication"/>
    <property type="evidence" value="ECO:0007669"/>
    <property type="project" value="InterPro"/>
</dbReference>